<dbReference type="SMART" id="SM00354">
    <property type="entry name" value="HTH_LACI"/>
    <property type="match status" value="1"/>
</dbReference>
<dbReference type="Gene3D" id="1.10.260.40">
    <property type="entry name" value="lambda repressor-like DNA-binding domains"/>
    <property type="match status" value="1"/>
</dbReference>
<evidence type="ECO:0000313" key="6">
    <source>
        <dbReference type="Proteomes" id="UP000248132"/>
    </source>
</evidence>
<dbReference type="GO" id="GO:0003700">
    <property type="term" value="F:DNA-binding transcription factor activity"/>
    <property type="evidence" value="ECO:0007669"/>
    <property type="project" value="TreeGrafter"/>
</dbReference>
<feature type="domain" description="HTH lacI-type" evidence="4">
    <location>
        <begin position="3"/>
        <end position="57"/>
    </location>
</feature>
<keyword evidence="3" id="KW-0804">Transcription</keyword>
<dbReference type="PANTHER" id="PTHR30146">
    <property type="entry name" value="LACI-RELATED TRANSCRIPTIONAL REPRESSOR"/>
    <property type="match status" value="1"/>
</dbReference>
<accession>A0A318Y726</accession>
<evidence type="ECO:0000256" key="3">
    <source>
        <dbReference type="ARBA" id="ARBA00023163"/>
    </source>
</evidence>
<dbReference type="EMBL" id="QKMR01000008">
    <property type="protein sequence ID" value="PYG87941.1"/>
    <property type="molecule type" value="Genomic_DNA"/>
</dbReference>
<dbReference type="PROSITE" id="PS50932">
    <property type="entry name" value="HTH_LACI_2"/>
    <property type="match status" value="1"/>
</dbReference>
<name>A0A318Y726_9FIRM</name>
<dbReference type="Proteomes" id="UP000248132">
    <property type="component" value="Unassembled WGS sequence"/>
</dbReference>
<dbReference type="InterPro" id="IPR000843">
    <property type="entry name" value="HTH_LacI"/>
</dbReference>
<dbReference type="InterPro" id="IPR028082">
    <property type="entry name" value="Peripla_BP_I"/>
</dbReference>
<evidence type="ECO:0000313" key="5">
    <source>
        <dbReference type="EMBL" id="PYG87941.1"/>
    </source>
</evidence>
<dbReference type="Gene3D" id="3.40.50.2300">
    <property type="match status" value="2"/>
</dbReference>
<dbReference type="GO" id="GO:0000976">
    <property type="term" value="F:transcription cis-regulatory region binding"/>
    <property type="evidence" value="ECO:0007669"/>
    <property type="project" value="TreeGrafter"/>
</dbReference>
<dbReference type="InterPro" id="IPR025997">
    <property type="entry name" value="SBP_2_dom"/>
</dbReference>
<proteinExistence type="predicted"/>
<dbReference type="AlphaFoldDB" id="A0A318Y726"/>
<dbReference type="CDD" id="cd01392">
    <property type="entry name" value="HTH_LacI"/>
    <property type="match status" value="1"/>
</dbReference>
<keyword evidence="6" id="KW-1185">Reference proteome</keyword>
<organism evidence="5 6">
    <name type="scientific">Ruminiclostridium sufflavum DSM 19573</name>
    <dbReference type="NCBI Taxonomy" id="1121337"/>
    <lineage>
        <taxon>Bacteria</taxon>
        <taxon>Bacillati</taxon>
        <taxon>Bacillota</taxon>
        <taxon>Clostridia</taxon>
        <taxon>Eubacteriales</taxon>
        <taxon>Oscillospiraceae</taxon>
        <taxon>Ruminiclostridium</taxon>
    </lineage>
</organism>
<dbReference type="PROSITE" id="PS00356">
    <property type="entry name" value="HTH_LACI_1"/>
    <property type="match status" value="1"/>
</dbReference>
<protein>
    <submittedName>
        <fullName evidence="5">LacI family transcriptional regulator</fullName>
    </submittedName>
</protein>
<keyword evidence="1" id="KW-0805">Transcription regulation</keyword>
<dbReference type="PANTHER" id="PTHR30146:SF152">
    <property type="entry name" value="TRANSCRIPTIONAL REGULATORY PROTEIN"/>
    <property type="match status" value="1"/>
</dbReference>
<gene>
    <name evidence="5" type="ORF">LY28_01651</name>
</gene>
<evidence type="ECO:0000259" key="4">
    <source>
        <dbReference type="PROSITE" id="PS50932"/>
    </source>
</evidence>
<dbReference type="Pfam" id="PF13407">
    <property type="entry name" value="Peripla_BP_4"/>
    <property type="match status" value="1"/>
</dbReference>
<dbReference type="CDD" id="cd06307">
    <property type="entry name" value="PBP1_sugar_binding"/>
    <property type="match status" value="1"/>
</dbReference>
<dbReference type="InterPro" id="IPR010982">
    <property type="entry name" value="Lambda_DNA-bd_dom_sf"/>
</dbReference>
<evidence type="ECO:0000256" key="1">
    <source>
        <dbReference type="ARBA" id="ARBA00023015"/>
    </source>
</evidence>
<sequence>MSVTIKDIAAVAKVSRGTVDRVLNNRGGVNPDVEERVKMVVKALGYKPNSAAKALSILKKRMVFGVLLPSINNPFFKDLIAGIYAAQKEYEDYGVKVILKEMSGYDVENQIEFIDELLAEGVTALAFLPFDDRKIAEKINQIVASGIPVVTINSDIENSARNCYIGVDFVQSGRIAAGLMGLINSKAQILVLSGTGKLLSHNQRIRGFCEVMDSRLSNLSIIETLECNDNDFLAYDLVSKALAVHPQIDALYITGEGIKGACEAISKLNERKISTICYDDGPHIKQLVKEGKINATICQQPFKQGYESIAYLFKYFAGAELSEKSNILMDNIIEIVENIDYKSQ</sequence>
<dbReference type="SUPFAM" id="SSF47413">
    <property type="entry name" value="lambda repressor-like DNA-binding domains"/>
    <property type="match status" value="1"/>
</dbReference>
<comment type="caution">
    <text evidence="5">The sequence shown here is derived from an EMBL/GenBank/DDBJ whole genome shotgun (WGS) entry which is preliminary data.</text>
</comment>
<dbReference type="Pfam" id="PF00356">
    <property type="entry name" value="LacI"/>
    <property type="match status" value="1"/>
</dbReference>
<dbReference type="RefSeq" id="WP_165835525.1">
    <property type="nucleotide sequence ID" value="NZ_QKMR01000008.1"/>
</dbReference>
<reference evidence="5 6" key="1">
    <citation type="submission" date="2018-06" db="EMBL/GenBank/DDBJ databases">
        <title>Genomic Encyclopedia of Type Strains, Phase I: the one thousand microbial genomes (KMG-I) project.</title>
        <authorList>
            <person name="Kyrpides N."/>
        </authorList>
    </citation>
    <scope>NUCLEOTIDE SEQUENCE [LARGE SCALE GENOMIC DNA]</scope>
    <source>
        <strain evidence="5 6">DSM 19573</strain>
    </source>
</reference>
<keyword evidence="2" id="KW-0238">DNA-binding</keyword>
<evidence type="ECO:0000256" key="2">
    <source>
        <dbReference type="ARBA" id="ARBA00023125"/>
    </source>
</evidence>
<dbReference type="SUPFAM" id="SSF53822">
    <property type="entry name" value="Periplasmic binding protein-like I"/>
    <property type="match status" value="1"/>
</dbReference>